<name>A0A6S7HE74_PARCT</name>
<protein>
    <submittedName>
        <fullName evidence="2">Uncharacterized protein</fullName>
    </submittedName>
</protein>
<reference evidence="2" key="1">
    <citation type="submission" date="2020-04" db="EMBL/GenBank/DDBJ databases">
        <authorList>
            <person name="Alioto T."/>
            <person name="Alioto T."/>
            <person name="Gomez Garrido J."/>
        </authorList>
    </citation>
    <scope>NUCLEOTIDE SEQUENCE</scope>
    <source>
        <strain evidence="2">A484AB</strain>
    </source>
</reference>
<dbReference type="EMBL" id="CACRXK020004405">
    <property type="protein sequence ID" value="CAB4002636.1"/>
    <property type="molecule type" value="Genomic_DNA"/>
</dbReference>
<comment type="caution">
    <text evidence="2">The sequence shown here is derived from an EMBL/GenBank/DDBJ whole genome shotgun (WGS) entry which is preliminary data.</text>
</comment>
<evidence type="ECO:0000313" key="3">
    <source>
        <dbReference type="Proteomes" id="UP001152795"/>
    </source>
</evidence>
<feature type="compositionally biased region" description="Polar residues" evidence="1">
    <location>
        <begin position="97"/>
        <end position="108"/>
    </location>
</feature>
<gene>
    <name evidence="2" type="ORF">PACLA_8A066696</name>
</gene>
<sequence>MEEDICSCIIHTCEISNNVSPVKDFTAVTLSKFLSSRKIWLSLNGNLTDVAVKSLEYFSDHDEQAFINEGTVPDRSLQYHIECYRKFTDKTRINRAQRMSETSDTPCTSKDIEPAAKKTRAEETRQTRNRLQPHGSTATGSRSTPVLPRICLICKKAELTYTCPVSQKLKLLHFFVKSMKQ</sequence>
<dbReference type="AlphaFoldDB" id="A0A6S7HE74"/>
<evidence type="ECO:0000313" key="2">
    <source>
        <dbReference type="EMBL" id="CAB4002636.1"/>
    </source>
</evidence>
<organism evidence="2 3">
    <name type="scientific">Paramuricea clavata</name>
    <name type="common">Red gorgonian</name>
    <name type="synonym">Violescent sea-whip</name>
    <dbReference type="NCBI Taxonomy" id="317549"/>
    <lineage>
        <taxon>Eukaryota</taxon>
        <taxon>Metazoa</taxon>
        <taxon>Cnidaria</taxon>
        <taxon>Anthozoa</taxon>
        <taxon>Octocorallia</taxon>
        <taxon>Malacalcyonacea</taxon>
        <taxon>Plexauridae</taxon>
        <taxon>Paramuricea</taxon>
    </lineage>
</organism>
<accession>A0A6S7HE74</accession>
<keyword evidence="3" id="KW-1185">Reference proteome</keyword>
<dbReference type="Proteomes" id="UP001152795">
    <property type="component" value="Unassembled WGS sequence"/>
</dbReference>
<feature type="compositionally biased region" description="Polar residues" evidence="1">
    <location>
        <begin position="134"/>
        <end position="143"/>
    </location>
</feature>
<dbReference type="OrthoDB" id="6134204at2759"/>
<feature type="region of interest" description="Disordered" evidence="1">
    <location>
        <begin position="97"/>
        <end position="143"/>
    </location>
</feature>
<evidence type="ECO:0000256" key="1">
    <source>
        <dbReference type="SAM" id="MobiDB-lite"/>
    </source>
</evidence>
<proteinExistence type="predicted"/>
<feature type="compositionally biased region" description="Basic and acidic residues" evidence="1">
    <location>
        <begin position="110"/>
        <end position="126"/>
    </location>
</feature>